<dbReference type="InterPro" id="IPR000594">
    <property type="entry name" value="ThiF_NAD_FAD-bd"/>
</dbReference>
<dbReference type="Proteomes" id="UP000621455">
    <property type="component" value="Unassembled WGS sequence"/>
</dbReference>
<dbReference type="Pfam" id="PF00899">
    <property type="entry name" value="ThiF"/>
    <property type="match status" value="1"/>
</dbReference>
<dbReference type="PANTHER" id="PTHR43267">
    <property type="entry name" value="TRNA THREONYLCARBAMOYLADENOSINE DEHYDRATASE"/>
    <property type="match status" value="1"/>
</dbReference>
<dbReference type="SUPFAM" id="SSF69572">
    <property type="entry name" value="Activating enzymes of the ubiquitin-like proteins"/>
    <property type="match status" value="1"/>
</dbReference>
<evidence type="ECO:0000313" key="2">
    <source>
        <dbReference type="EMBL" id="NHZ83962.1"/>
    </source>
</evidence>
<proteinExistence type="predicted"/>
<evidence type="ECO:0000313" key="3">
    <source>
        <dbReference type="Proteomes" id="UP000621455"/>
    </source>
</evidence>
<dbReference type="PANTHER" id="PTHR43267:SF1">
    <property type="entry name" value="TRNA THREONYLCARBAMOYLADENOSINE DEHYDRATASE"/>
    <property type="match status" value="1"/>
</dbReference>
<reference evidence="2 3" key="1">
    <citation type="submission" date="2019-10" db="EMBL/GenBank/DDBJ databases">
        <title>Taxonomy of Antarctic Massilia spp.: description of Massilia rubra sp. nov., Massilia aquatica sp. nov., Massilia mucilaginosa sp. nov., Massilia frigida sp. nov. isolated from streams, lakes and regoliths.</title>
        <authorList>
            <person name="Holochova P."/>
            <person name="Sedlacek I."/>
            <person name="Kralova S."/>
            <person name="Maslanova I."/>
            <person name="Busse H.-J."/>
            <person name="Stankova E."/>
            <person name="Vrbovska V."/>
            <person name="Kovarovic V."/>
            <person name="Bartak M."/>
            <person name="Svec P."/>
            <person name="Pantucek R."/>
        </authorList>
    </citation>
    <scope>NUCLEOTIDE SEQUENCE [LARGE SCALE GENOMIC DNA]</scope>
    <source>
        <strain evidence="2 3">CCM 8695</strain>
    </source>
</reference>
<dbReference type="InterPro" id="IPR035985">
    <property type="entry name" value="Ubiquitin-activating_enz"/>
</dbReference>
<protein>
    <recommendedName>
        <fullName evidence="1">THIF-type NAD/FAD binding fold domain-containing protein</fullName>
    </recommendedName>
</protein>
<sequence>MTPEERIDETLRRFLLQFFIPWGESKLDNDFQGEARTYWALHCKKSGSAGDAISEIYTFEPRPTVPRVFEASLVLPVRWLLAGTDREVSERLITSLGRRASQVLKTLVVQVPIEHDLTPLTWPRTREELELILNLRLSDKERQQCAPRSGVQATHRVLVLSSPNVDYGYMLSGGPATTDTARIGKTRTRSRSFPVRVTQPLSVSRLEPAWTYGRGQLAEIPTRQRLHMLVLGAGALGSHLVDQLARAGVGKISVVDPEIMEGANIGRHLLGAESLGLSKAKQVAQRVGSTNPACAVLHFHMTAQTWLQRYSDATIDMIMDLTGEPDVRYSVELHRVLKPTALLIGWMEPFVAAAHACQLPVDILWLDGKKDRMGDLQAVTWPHGVMLHEPACNSEFQAYTPAAAAHAVALIAESALELLDGKVVTPKVRSWVRGQRYLDVQYAGLALREWANEAGRFDGVMIERQWNE</sequence>
<feature type="domain" description="THIF-type NAD/FAD binding fold" evidence="1">
    <location>
        <begin position="225"/>
        <end position="331"/>
    </location>
</feature>
<comment type="caution">
    <text evidence="2">The sequence shown here is derived from an EMBL/GenBank/DDBJ whole genome shotgun (WGS) entry which is preliminary data.</text>
</comment>
<keyword evidence="3" id="KW-1185">Reference proteome</keyword>
<organism evidence="2 3">
    <name type="scientific">Massilia frigida</name>
    <dbReference type="NCBI Taxonomy" id="2609281"/>
    <lineage>
        <taxon>Bacteria</taxon>
        <taxon>Pseudomonadati</taxon>
        <taxon>Pseudomonadota</taxon>
        <taxon>Betaproteobacteria</taxon>
        <taxon>Burkholderiales</taxon>
        <taxon>Oxalobacteraceae</taxon>
        <taxon>Telluria group</taxon>
        <taxon>Massilia</taxon>
    </lineage>
</organism>
<accession>A0ABX0NJD9</accession>
<name>A0ABX0NJD9_9BURK</name>
<dbReference type="InterPro" id="IPR045886">
    <property type="entry name" value="ThiF/MoeB/HesA"/>
</dbReference>
<gene>
    <name evidence="2" type="ORF">F2P44_32565</name>
</gene>
<dbReference type="Gene3D" id="3.40.50.720">
    <property type="entry name" value="NAD(P)-binding Rossmann-like Domain"/>
    <property type="match status" value="1"/>
</dbReference>
<evidence type="ECO:0000259" key="1">
    <source>
        <dbReference type="Pfam" id="PF00899"/>
    </source>
</evidence>
<dbReference type="EMBL" id="WHJG01000071">
    <property type="protein sequence ID" value="NHZ83962.1"/>
    <property type="molecule type" value="Genomic_DNA"/>
</dbReference>